<keyword evidence="1 2" id="KW-0833">Ubl conjugation pathway</keyword>
<feature type="compositionally biased region" description="Acidic residues" evidence="3">
    <location>
        <begin position="1293"/>
        <end position="1303"/>
    </location>
</feature>
<dbReference type="Proteomes" id="UP001470230">
    <property type="component" value="Unassembled WGS sequence"/>
</dbReference>
<feature type="domain" description="HECT" evidence="4">
    <location>
        <begin position="2361"/>
        <end position="2707"/>
    </location>
</feature>
<dbReference type="InterPro" id="IPR042469">
    <property type="entry name" value="HECTD3"/>
</dbReference>
<evidence type="ECO:0000256" key="1">
    <source>
        <dbReference type="ARBA" id="ARBA00022786"/>
    </source>
</evidence>
<dbReference type="Pfam" id="PF00632">
    <property type="entry name" value="HECT"/>
    <property type="match status" value="1"/>
</dbReference>
<evidence type="ECO:0000313" key="5">
    <source>
        <dbReference type="EMBL" id="KAK8870572.1"/>
    </source>
</evidence>
<evidence type="ECO:0000256" key="2">
    <source>
        <dbReference type="PROSITE-ProRule" id="PRU00104"/>
    </source>
</evidence>
<dbReference type="SUPFAM" id="SSF56204">
    <property type="entry name" value="Hect, E3 ligase catalytic domain"/>
    <property type="match status" value="1"/>
</dbReference>
<feature type="compositionally biased region" description="Basic and acidic residues" evidence="3">
    <location>
        <begin position="1304"/>
        <end position="1314"/>
    </location>
</feature>
<protein>
    <recommendedName>
        <fullName evidence="4">HECT domain-containing protein</fullName>
    </recommendedName>
</protein>
<dbReference type="InterPro" id="IPR035983">
    <property type="entry name" value="Hect_E3_ubiquitin_ligase"/>
</dbReference>
<evidence type="ECO:0000313" key="6">
    <source>
        <dbReference type="Proteomes" id="UP001470230"/>
    </source>
</evidence>
<gene>
    <name evidence="5" type="ORF">M9Y10_008458</name>
</gene>
<dbReference type="EMBL" id="JAPFFF010000014">
    <property type="protein sequence ID" value="KAK8870572.1"/>
    <property type="molecule type" value="Genomic_DNA"/>
</dbReference>
<feature type="compositionally biased region" description="Basic residues" evidence="3">
    <location>
        <begin position="1255"/>
        <end position="1272"/>
    </location>
</feature>
<reference evidence="5 6" key="1">
    <citation type="submission" date="2024-04" db="EMBL/GenBank/DDBJ databases">
        <title>Tritrichomonas musculus Genome.</title>
        <authorList>
            <person name="Alves-Ferreira E."/>
            <person name="Grigg M."/>
            <person name="Lorenzi H."/>
            <person name="Galac M."/>
        </authorList>
    </citation>
    <scope>NUCLEOTIDE SEQUENCE [LARGE SCALE GENOMIC DNA]</scope>
    <source>
        <strain evidence="5 6">EAF2021</strain>
    </source>
</reference>
<dbReference type="InterPro" id="IPR000569">
    <property type="entry name" value="HECT_dom"/>
</dbReference>
<dbReference type="Gene3D" id="3.30.2160.10">
    <property type="entry name" value="Hect, E3 ligase catalytic domain"/>
    <property type="match status" value="1"/>
</dbReference>
<evidence type="ECO:0000259" key="4">
    <source>
        <dbReference type="PROSITE" id="PS50237"/>
    </source>
</evidence>
<dbReference type="PANTHER" id="PTHR46654">
    <property type="entry name" value="E3 UBIQUITIN-PROTEIN LIGASE HECTD3"/>
    <property type="match status" value="1"/>
</dbReference>
<feature type="active site" description="Glycyl thioester intermediate" evidence="2">
    <location>
        <position position="2675"/>
    </location>
</feature>
<evidence type="ECO:0000256" key="3">
    <source>
        <dbReference type="SAM" id="MobiDB-lite"/>
    </source>
</evidence>
<organism evidence="5 6">
    <name type="scientific">Tritrichomonas musculus</name>
    <dbReference type="NCBI Taxonomy" id="1915356"/>
    <lineage>
        <taxon>Eukaryota</taxon>
        <taxon>Metamonada</taxon>
        <taxon>Parabasalia</taxon>
        <taxon>Tritrichomonadida</taxon>
        <taxon>Tritrichomonadidae</taxon>
        <taxon>Tritrichomonas</taxon>
    </lineage>
</organism>
<dbReference type="SMART" id="SM00119">
    <property type="entry name" value="HECTc"/>
    <property type="match status" value="1"/>
</dbReference>
<dbReference type="PANTHER" id="PTHR46654:SF1">
    <property type="entry name" value="E3 UBIQUITIN-PROTEIN LIGASE HECTD3"/>
    <property type="match status" value="1"/>
</dbReference>
<comment type="caution">
    <text evidence="5">The sequence shown here is derived from an EMBL/GenBank/DDBJ whole genome shotgun (WGS) entry which is preliminary data.</text>
</comment>
<name>A0ABR2IYX7_9EUKA</name>
<accession>A0ABR2IYX7</accession>
<dbReference type="Gene3D" id="3.30.2410.10">
    <property type="entry name" value="Hect, E3 ligase catalytic domain"/>
    <property type="match status" value="1"/>
</dbReference>
<feature type="compositionally biased region" description="Basic and acidic residues" evidence="3">
    <location>
        <begin position="1273"/>
        <end position="1291"/>
    </location>
</feature>
<proteinExistence type="predicted"/>
<feature type="region of interest" description="Disordered" evidence="3">
    <location>
        <begin position="1217"/>
        <end position="1318"/>
    </location>
</feature>
<dbReference type="PROSITE" id="PS50237">
    <property type="entry name" value="HECT"/>
    <property type="match status" value="1"/>
</dbReference>
<keyword evidence="6" id="KW-1185">Reference proteome</keyword>
<dbReference type="Gene3D" id="3.90.1750.10">
    <property type="entry name" value="Hect, E3 ligase catalytic domains"/>
    <property type="match status" value="1"/>
</dbReference>
<sequence>MGQTSSRPKNNKQNQLETPNAIADLPFGDFSDPVFFTESTLYYFTSGNDSNSSNNSQKQKGDEIGRLLLYSYEQLTDIPSILDHVIKSNDVGDLPILRNLQNEFASYISYGIVRSDMAAANRAYLNHFFTQYTEIPKDPSQPNPNFGDLLKSLEEAYNCLTKKKYDKQILKNFTEFLVSAIPIPALPPPTADFIPQVRGHNELFTARYVNCHGSSSNGQFLFVLCADSRIQIFPILNLGSLMHPIQRELVMTVDYKASLIAKKTEIKIFSSLYEYVFSISSLFSTPENTPVEPISKTPKSLDSICYLSDCFTYARVKTDFTVSLYSLADDKKLRTVKLQESCVPLAKEFPQLFPEFDYSLVPIFMNGSYIGFVFVVDPTNTIFRVFSLLTGKHVHDEKFRSDQFYSICLDMAQKAHWVVSLMENNRLGVRRYHFAGSYEPQPYLLDLGDPSSKKPYSQYIISLNNILAHYAGSLFISPLFITPDTNSFLHFIDLFTQFIRVEDLKKKDDYKFTLQSLCVIADINLRYLNQQCPEAHQIKDKMYTIIAELPLLNAAFLYFGSLKFFLRKIDDVGISFFVGLFKRIDDSSIRCYAIRHIPDSYAIAFIPFIETNALSQLMPTTPQSKNDAGKTSQTLLLYHQRIMIFAALSFLESSDKCEQLFDPNQTEYRAKNILNFLYDYANIIIENFTNIMEQCSSFNELEDSFILLLLNNFVMILSAITEYRVIAEVLTPVFAPLVSKIVQYIKTKNIDINDGSDLTHMILTFVLLYSKLISTLLHGGDLSDFDKQFLWLMKDVVSVVEKEEDSSVFTSPKIEEFEDEKINKFIKGETNIMPLIYKKFKPMMNRKLAPQVQEIDRISIYAICKWVNLTDELLNYDGKKPFSEHFRSALDCMLRIRSQFRNLIQHQQPTEDLIIKGLMLIRFNRIAATPTPQEVSNFILTKQTPDTILHVIKQKHMRNDLTLIGFDLAARILDLNDLDVFTRLFAYSLAKIPDFEGLGVILSIFTPNQEQNDKITHFFKRILNIIQQNPYPKLVLVSFRFFRDCNQFPDIEAQFLDGVLKIIDNDPKRITVFAIAMSLIPKTKSIPHSLKDMNFDNPVKLILLAECLKVNPCSEHFFNKIEKLFWKTPQKQLRVMCRVVFYACKSKHVPIKKIRDFVTKVIDFIGEQIASYGDLVGTSEMVWLMRKMLNDGSEISTVVKDNFSIKTCETFINSSMKDFEPGKTQRRQRIMSTSKITDLPASVPDVPNSNITKISRGKRKSVPKIPIKKKKKDKESEKEEEKEEKSRHSDLSDATDNDDDDDDSKSSESIKDGSTDSESNYNEIRLCGLFAILNGFYEVLRPYCNVRIHFNRTSYMDCIAEYDDDNKEWICYPLPFNLKSKVLKAQFTSQDEVYAIDLETISPSTFPDFAFILHFFDHCFRDTKAPFAPVYAKTLASFLKFPDFAKLVTTKHIERLSRYPMPFNETNTTYRSRSGLSSKTIIPQVCGFGVLHFKDNKFTTYLSPQMKKDKVFDVKFKIKASAFNGYFGIITDNQDRFYTRYSLIHFPSGRWFPFNTIEVKFDQDDQNEDEYREVVFTVDRDDHKFSYNGHKMIFPIGSRFRVLIAVQSDVDIKIDTDFSVFDLTAPPSIQHHGKLFGNNKTPLYTLPQSVLSLEKTVWADVTKYEPIPDIVSSLNVGLKVMENFINPPDFIPIHAGFATAASQDIIDALYRGYNRSLVDEWSSVALMRIIRLFPEKVDNLDTLTKLFTIYLVPLENFGISRFNQHNFPFDLSEPVWAESTQTNALFMLLENEAKEALRNIIKKPNFEARLCSDVQSMTAKALLHMLAFPHHYHTYYPPGSYPAKLRVVSPNAIITMNSFHPIVVEGLVHEDKKYDLPFIKCGGDPYVQLSVLDRSLSILSINPNNNSWVYESAFELLLLMKSFIFFELTPEYRTVVKNSLIDCIVCQSPFVLNYLPQIIEFFQLHLPPSPFDKSTSFIQHLQLLGSFLKTYNGPESDRILSFYQQEQEVITSRYAVEIANFFPEFFSVPVSKPPKTEIKIPKMSLDPAAIKDDLPSYIKMLRMYSISYNTLVGFPFWDILPLWLRISGAWDDAVDRIDPTYEKVNHEVVHVTNPSGEKIEIILSLKNNGVKLKERSLVMLSDSAEFTNAVFINSGSITTPIETTAKDTFMSLIDIDGLWNSLNIKVRVKRVKKDVNQNKTIPKMIDPRGFHTQFIEEMEEFAIKWTKKDTENLVMLLPRYALREPKFNTVMSIAKGSSLCFKYSQNVVLLRAAIIHHFNYIRYKHYKEVPKHLWDSMYSFVSIEDAADAITESIKCTRDDNFATFQIDRRSAHHLIVDGKGSYSRSIISQLTRQFKKISKSKLQCKARPWKIRFTGEQAIDAGGPTRELMTEAASSIFEPTSQLTVRVPNGRRGEGKNQMTYIPFDQTGRRYDDYQTIGTFIGMILRTGFSQDLPFAPLVWKFMAKEIITVDDIIDIDSEFGEHIKQMREASNGTGEGETSSSNFETHFMFTWAIEQWDGTMLTLPGHTEGSIVKKNQVEQYITEAIQFRIRSIYLPLKEMRKAFQINVNFKKHNMLTGSLLSRMAQGSSVISSEHLKSITIYSVELPGGANNEYVKRFWKVVDRLNDEQKKLLLRFITTLTRLPNPVINPSFKLQIDKMATKTPDESLPTASTCFNRLHLPTYSDDDIAYQKILYAIQFCQTMENQ</sequence>